<evidence type="ECO:0000313" key="1">
    <source>
        <dbReference type="EMBL" id="OGD65170.1"/>
    </source>
</evidence>
<protein>
    <recommendedName>
        <fullName evidence="3">TrpR like protein, YerC/YecD</fullName>
    </recommendedName>
</protein>
<gene>
    <name evidence="1" type="ORF">A2215_02475</name>
</gene>
<comment type="caution">
    <text evidence="1">The sequence shown here is derived from an EMBL/GenBank/DDBJ whole genome shotgun (WGS) entry which is preliminary data.</text>
</comment>
<dbReference type="Proteomes" id="UP000178583">
    <property type="component" value="Unassembled WGS sequence"/>
</dbReference>
<dbReference type="EMBL" id="MEZY01000015">
    <property type="protein sequence ID" value="OGD65170.1"/>
    <property type="molecule type" value="Genomic_DNA"/>
</dbReference>
<evidence type="ECO:0008006" key="3">
    <source>
        <dbReference type="Google" id="ProtNLM"/>
    </source>
</evidence>
<name>A0A1F5ED00_9BACT</name>
<dbReference type="GO" id="GO:0003700">
    <property type="term" value="F:DNA-binding transcription factor activity"/>
    <property type="evidence" value="ECO:0007669"/>
    <property type="project" value="InterPro"/>
</dbReference>
<dbReference type="AlphaFoldDB" id="A0A1F5ED00"/>
<evidence type="ECO:0000313" key="2">
    <source>
        <dbReference type="Proteomes" id="UP000178583"/>
    </source>
</evidence>
<organism evidence="1 2">
    <name type="scientific">Candidatus Berkelbacteria bacterium RIFOXYA2_FULL_43_10</name>
    <dbReference type="NCBI Taxonomy" id="1797472"/>
    <lineage>
        <taxon>Bacteria</taxon>
        <taxon>Candidatus Berkelbacteria</taxon>
    </lineage>
</organism>
<sequence>MPKTGIDKKARENFIKMVCSISRPDEVNDFFSDLMSSVELKKISRRLLAVKYLYDGKTFAEIQKDFGMGMSTINKMYFKTKGSKLLKKLLS</sequence>
<dbReference type="Gene3D" id="1.10.1270.10">
    <property type="entry name" value="TrpR-like"/>
    <property type="match status" value="1"/>
</dbReference>
<dbReference type="SUPFAM" id="SSF48295">
    <property type="entry name" value="TrpR-like"/>
    <property type="match status" value="1"/>
</dbReference>
<reference evidence="1 2" key="1">
    <citation type="journal article" date="2016" name="Nat. Commun.">
        <title>Thousands of microbial genomes shed light on interconnected biogeochemical processes in an aquifer system.</title>
        <authorList>
            <person name="Anantharaman K."/>
            <person name="Brown C.T."/>
            <person name="Hug L.A."/>
            <person name="Sharon I."/>
            <person name="Castelle C.J."/>
            <person name="Probst A.J."/>
            <person name="Thomas B.C."/>
            <person name="Singh A."/>
            <person name="Wilkins M.J."/>
            <person name="Karaoz U."/>
            <person name="Brodie E.L."/>
            <person name="Williams K.H."/>
            <person name="Hubbard S.S."/>
            <person name="Banfield J.F."/>
        </authorList>
    </citation>
    <scope>NUCLEOTIDE SEQUENCE [LARGE SCALE GENOMIC DNA]</scope>
</reference>
<accession>A0A1F5ED00</accession>
<dbReference type="Pfam" id="PF01371">
    <property type="entry name" value="Trp_repressor"/>
    <property type="match status" value="1"/>
</dbReference>
<dbReference type="GO" id="GO:0043565">
    <property type="term" value="F:sequence-specific DNA binding"/>
    <property type="evidence" value="ECO:0007669"/>
    <property type="project" value="InterPro"/>
</dbReference>
<dbReference type="InterPro" id="IPR010921">
    <property type="entry name" value="Trp_repressor/repl_initiator"/>
</dbReference>
<proteinExistence type="predicted"/>
<dbReference type="InterPro" id="IPR000831">
    <property type="entry name" value="Trp_repress"/>
</dbReference>
<dbReference type="InterPro" id="IPR038116">
    <property type="entry name" value="TrpR-like_sf"/>
</dbReference>